<gene>
    <name evidence="2" type="ORF">ABWK59_29885</name>
</gene>
<dbReference type="SUPFAM" id="SSF54427">
    <property type="entry name" value="NTF2-like"/>
    <property type="match status" value="1"/>
</dbReference>
<reference evidence="2" key="1">
    <citation type="submission" date="2024-06" db="EMBL/GenBank/DDBJ databases">
        <title>The genome sequences of Kitasatospora sp. strain HUAS MG31.</title>
        <authorList>
            <person name="Mo P."/>
        </authorList>
    </citation>
    <scope>NUCLEOTIDE SEQUENCE</scope>
    <source>
        <strain evidence="2">HUAS MG31</strain>
    </source>
</reference>
<dbReference type="KEGG" id="kcm:ABWK59_29885"/>
<accession>A0AAU8K3H7</accession>
<dbReference type="InterPro" id="IPR011944">
    <property type="entry name" value="Steroid_delta5-4_isomerase"/>
</dbReference>
<dbReference type="InterPro" id="IPR027843">
    <property type="entry name" value="DUF4440"/>
</dbReference>
<dbReference type="EMBL" id="CP159872">
    <property type="protein sequence ID" value="XCM82824.1"/>
    <property type="molecule type" value="Genomic_DNA"/>
</dbReference>
<dbReference type="NCBIfam" id="TIGR02246">
    <property type="entry name" value="SgcJ/EcaC family oxidoreductase"/>
    <property type="match status" value="1"/>
</dbReference>
<sequence length="157" mass="17163">MNTTARTHPTGDDADLAAIRALLRRSQEAWNAGDGTAYGEQFTEDATDVTYVGTVYRGGPEIGRAHQALFDGFLQGTRLDLEITDLRRHGSDTAVVVTRGGVGKGRRPGKLDKVATYLVVRRPGGDWRIAAVQKTRRRGLMESVSFRLQPATRPAAR</sequence>
<dbReference type="AlphaFoldDB" id="A0AAU8K3H7"/>
<evidence type="ECO:0000313" key="2">
    <source>
        <dbReference type="EMBL" id="XCM82824.1"/>
    </source>
</evidence>
<name>A0AAU8K3H7_9ACTN</name>
<dbReference type="InterPro" id="IPR032710">
    <property type="entry name" value="NTF2-like_dom_sf"/>
</dbReference>
<dbReference type="Pfam" id="PF14534">
    <property type="entry name" value="DUF4440"/>
    <property type="match status" value="1"/>
</dbReference>
<feature type="domain" description="DUF4440" evidence="1">
    <location>
        <begin position="19"/>
        <end position="129"/>
    </location>
</feature>
<evidence type="ECO:0000259" key="1">
    <source>
        <dbReference type="Pfam" id="PF14534"/>
    </source>
</evidence>
<proteinExistence type="predicted"/>
<protein>
    <submittedName>
        <fullName evidence="2">SgcJ/EcaC family oxidoreductase</fullName>
    </submittedName>
</protein>
<dbReference type="RefSeq" id="WP_354643759.1">
    <property type="nucleotide sequence ID" value="NZ_CP159872.1"/>
</dbReference>
<dbReference type="Gene3D" id="3.10.450.50">
    <property type="match status" value="1"/>
</dbReference>
<organism evidence="2">
    <name type="scientific">Kitasatospora camelliae</name>
    <dbReference type="NCBI Taxonomy" id="3156397"/>
    <lineage>
        <taxon>Bacteria</taxon>
        <taxon>Bacillati</taxon>
        <taxon>Actinomycetota</taxon>
        <taxon>Actinomycetes</taxon>
        <taxon>Kitasatosporales</taxon>
        <taxon>Streptomycetaceae</taxon>
        <taxon>Kitasatospora</taxon>
    </lineage>
</organism>